<dbReference type="CDD" id="cd06466">
    <property type="entry name" value="p23_CS_SGT1_like"/>
    <property type="match status" value="1"/>
</dbReference>
<dbReference type="SUPFAM" id="SSF49764">
    <property type="entry name" value="HSP20-like chaperones"/>
    <property type="match status" value="1"/>
</dbReference>
<name>A0A1E3QUC4_9ASCO</name>
<dbReference type="Proteomes" id="UP000094336">
    <property type="component" value="Unassembled WGS sequence"/>
</dbReference>
<sequence length="307" mass="33825">IEHSIKLGDKYADEKSFDEAVTAYSAALAENPNAFKALIQRSIAFQKMQKYAEALADLDNALKVAESRGNREQISTAYFRQGLVYFLAGDFEQAVPLLTKGQEYGCTEASLAIWKLKAEKGLSEGKSVKFDGRVEDVAKAIKTAEAPNASVEAMNRLAPVKEKIKIDWYQSTSSVTLTIFAKNIDKDALRVTMAARSLSVNFPTTSSSEYAYELDPLFSSINPEKSTYKVFGTKLELVLVKNEPVKWTTLEADADVAAAQLVTDVNVATHYPTSSKKGTNWASFQVDEEDAKDGGEDFFKTLYKDAS</sequence>
<evidence type="ECO:0000259" key="1">
    <source>
        <dbReference type="PROSITE" id="PS51203"/>
    </source>
</evidence>
<dbReference type="GO" id="GO:0051087">
    <property type="term" value="F:protein-folding chaperone binding"/>
    <property type="evidence" value="ECO:0007669"/>
    <property type="project" value="InterPro"/>
</dbReference>
<protein>
    <recommendedName>
        <fullName evidence="1">CS domain-containing protein</fullName>
    </recommendedName>
</protein>
<keyword evidence="3" id="KW-1185">Reference proteome</keyword>
<dbReference type="EMBL" id="KV454428">
    <property type="protein sequence ID" value="ODQ81154.1"/>
    <property type="molecule type" value="Genomic_DNA"/>
</dbReference>
<dbReference type="InterPro" id="IPR019734">
    <property type="entry name" value="TPR_rpt"/>
</dbReference>
<dbReference type="SMART" id="SM00028">
    <property type="entry name" value="TPR"/>
    <property type="match status" value="3"/>
</dbReference>
<evidence type="ECO:0000313" key="2">
    <source>
        <dbReference type="EMBL" id="ODQ81154.1"/>
    </source>
</evidence>
<dbReference type="PROSITE" id="PS51203">
    <property type="entry name" value="CS"/>
    <property type="match status" value="1"/>
</dbReference>
<dbReference type="Pfam" id="PF04969">
    <property type="entry name" value="CS"/>
    <property type="match status" value="1"/>
</dbReference>
<dbReference type="AlphaFoldDB" id="A0A1E3QUC4"/>
<dbReference type="InterPro" id="IPR044563">
    <property type="entry name" value="Sgt1-like"/>
</dbReference>
<dbReference type="GeneID" id="30146156"/>
<accession>A0A1E3QUC4</accession>
<gene>
    <name evidence="2" type="ORF">BABINDRAFT_160554</name>
</gene>
<feature type="non-terminal residue" evidence="2">
    <location>
        <position position="307"/>
    </location>
</feature>
<dbReference type="OrthoDB" id="1898560at2759"/>
<dbReference type="Pfam" id="PF13424">
    <property type="entry name" value="TPR_12"/>
    <property type="match status" value="1"/>
</dbReference>
<feature type="non-terminal residue" evidence="2">
    <location>
        <position position="1"/>
    </location>
</feature>
<organism evidence="2 3">
    <name type="scientific">Babjeviella inositovora NRRL Y-12698</name>
    <dbReference type="NCBI Taxonomy" id="984486"/>
    <lineage>
        <taxon>Eukaryota</taxon>
        <taxon>Fungi</taxon>
        <taxon>Dikarya</taxon>
        <taxon>Ascomycota</taxon>
        <taxon>Saccharomycotina</taxon>
        <taxon>Pichiomycetes</taxon>
        <taxon>Serinales incertae sedis</taxon>
        <taxon>Babjeviella</taxon>
    </lineage>
</organism>
<dbReference type="SUPFAM" id="SSF48452">
    <property type="entry name" value="TPR-like"/>
    <property type="match status" value="1"/>
</dbReference>
<reference evidence="3" key="1">
    <citation type="submission" date="2016-05" db="EMBL/GenBank/DDBJ databases">
        <title>Comparative genomics of biotechnologically important yeasts.</title>
        <authorList>
            <consortium name="DOE Joint Genome Institute"/>
            <person name="Riley R."/>
            <person name="Haridas S."/>
            <person name="Wolfe K.H."/>
            <person name="Lopes M.R."/>
            <person name="Hittinger C.T."/>
            <person name="Goker M."/>
            <person name="Salamov A."/>
            <person name="Wisecaver J."/>
            <person name="Long T.M."/>
            <person name="Aerts A.L."/>
            <person name="Barry K."/>
            <person name="Choi C."/>
            <person name="Clum A."/>
            <person name="Coughlan A.Y."/>
            <person name="Deshpande S."/>
            <person name="Douglass A.P."/>
            <person name="Hanson S.J."/>
            <person name="Klenk H.-P."/>
            <person name="Labutti K."/>
            <person name="Lapidus A."/>
            <person name="Lindquist E."/>
            <person name="Lipzen A."/>
            <person name="Meier-Kolthoff J.P."/>
            <person name="Ohm R.A."/>
            <person name="Otillar R.P."/>
            <person name="Pangilinan J."/>
            <person name="Peng Y."/>
            <person name="Rokas A."/>
            <person name="Rosa C.A."/>
            <person name="Scheuner C."/>
            <person name="Sibirny A.A."/>
            <person name="Slot J.C."/>
            <person name="Stielow J.B."/>
            <person name="Sun H."/>
            <person name="Kurtzman C.P."/>
            <person name="Blackwell M."/>
            <person name="Grigoriev I.V."/>
            <person name="Jeffries T.W."/>
        </authorList>
    </citation>
    <scope>NUCLEOTIDE SEQUENCE [LARGE SCALE GENOMIC DNA]</scope>
    <source>
        <strain evidence="3">NRRL Y-12698</strain>
    </source>
</reference>
<dbReference type="RefSeq" id="XP_018986482.1">
    <property type="nucleotide sequence ID" value="XM_019128303.1"/>
</dbReference>
<feature type="domain" description="CS" evidence="1">
    <location>
        <begin position="161"/>
        <end position="251"/>
    </location>
</feature>
<dbReference type="InterPro" id="IPR007052">
    <property type="entry name" value="CS_dom"/>
</dbReference>
<dbReference type="Gene3D" id="2.60.40.790">
    <property type="match status" value="1"/>
</dbReference>
<dbReference type="InterPro" id="IPR008978">
    <property type="entry name" value="HSP20-like_chaperone"/>
</dbReference>
<evidence type="ECO:0000313" key="3">
    <source>
        <dbReference type="Proteomes" id="UP000094336"/>
    </source>
</evidence>
<dbReference type="STRING" id="984486.A0A1E3QUC4"/>
<dbReference type="PANTHER" id="PTHR45862">
    <property type="entry name" value="PROTEIN SGT1 HOMOLOG"/>
    <property type="match status" value="1"/>
</dbReference>
<proteinExistence type="predicted"/>
<dbReference type="InterPro" id="IPR011990">
    <property type="entry name" value="TPR-like_helical_dom_sf"/>
</dbReference>
<dbReference type="Gene3D" id="1.25.40.10">
    <property type="entry name" value="Tetratricopeptide repeat domain"/>
    <property type="match status" value="1"/>
</dbReference>